<dbReference type="AlphaFoldDB" id="A0A4P9UJI4"/>
<keyword evidence="5 9" id="KW-1133">Transmembrane helix</keyword>
<dbReference type="EMBL" id="CP035467">
    <property type="protein sequence ID" value="QCW81349.1"/>
    <property type="molecule type" value="Genomic_DNA"/>
</dbReference>
<dbReference type="OrthoDB" id="9798864at2"/>
<keyword evidence="3 9" id="KW-0812">Transmembrane</keyword>
<dbReference type="PROSITE" id="PS51007">
    <property type="entry name" value="CYTC"/>
    <property type="match status" value="1"/>
</dbReference>
<dbReference type="GO" id="GO:0046872">
    <property type="term" value="F:metal ion binding"/>
    <property type="evidence" value="ECO:0007669"/>
    <property type="project" value="UniProtKB-KW"/>
</dbReference>
<dbReference type="Gene3D" id="1.10.760.10">
    <property type="entry name" value="Cytochrome c-like domain"/>
    <property type="match status" value="1"/>
</dbReference>
<evidence type="ECO:0000313" key="12">
    <source>
        <dbReference type="EMBL" id="QCW81349.1"/>
    </source>
</evidence>
<evidence type="ECO:0000256" key="5">
    <source>
        <dbReference type="ARBA" id="ARBA00022989"/>
    </source>
</evidence>
<dbReference type="GO" id="GO:0009055">
    <property type="term" value="F:electron transfer activity"/>
    <property type="evidence" value="ECO:0007669"/>
    <property type="project" value="InterPro"/>
</dbReference>
<evidence type="ECO:0000259" key="11">
    <source>
        <dbReference type="PROSITE" id="PS51007"/>
    </source>
</evidence>
<sequence length="240" mass="27500">MKRLLNTLILLSLPFGVFAGGGVELQRADFDLSDKDSLQRGAKHFVTYCLGCHSAKHIRYLRIALDFDIEKDKVLKDIAPEGANIYDKMNSAMNAHDAEKWFGIMPPDLSLISRSRGPDWLYSYLKGFYSDSTKPLGVNNVVFPDVGMPNVLWQLQGEQKPVFKKVGGQQVIDKLVTEIPGQLPEQDFDRMINDLVNFLVYVGEPGQLERRSMGKYVLFFIFMIFILAYLLKREYWKDIH</sequence>
<keyword evidence="7 9" id="KW-0472">Membrane</keyword>
<keyword evidence="4 8" id="KW-0479">Metal-binding</keyword>
<keyword evidence="6 8" id="KW-0408">Iron</keyword>
<feature type="transmembrane region" description="Helical" evidence="9">
    <location>
        <begin position="213"/>
        <end position="231"/>
    </location>
</feature>
<dbReference type="InterPro" id="IPR009056">
    <property type="entry name" value="Cyt_c-like_dom"/>
</dbReference>
<organism evidence="12 13">
    <name type="scientific">Methylotuvimicrobium buryatense</name>
    <name type="common">Methylomicrobium buryatense</name>
    <dbReference type="NCBI Taxonomy" id="95641"/>
    <lineage>
        <taxon>Bacteria</taxon>
        <taxon>Pseudomonadati</taxon>
        <taxon>Pseudomonadota</taxon>
        <taxon>Gammaproteobacteria</taxon>
        <taxon>Methylococcales</taxon>
        <taxon>Methylococcaceae</taxon>
        <taxon>Methylotuvimicrobium</taxon>
    </lineage>
</organism>
<evidence type="ECO:0000256" key="1">
    <source>
        <dbReference type="ARBA" id="ARBA00004370"/>
    </source>
</evidence>
<dbReference type="PANTHER" id="PTHR10266:SF3">
    <property type="entry name" value="CYTOCHROME C1, HEME PROTEIN, MITOCHONDRIAL"/>
    <property type="match status" value="1"/>
</dbReference>
<dbReference type="InterPro" id="IPR036909">
    <property type="entry name" value="Cyt_c-like_dom_sf"/>
</dbReference>
<evidence type="ECO:0000313" key="13">
    <source>
        <dbReference type="Proteomes" id="UP000305881"/>
    </source>
</evidence>
<accession>A0A4P9UJI4</accession>
<dbReference type="GO" id="GO:0020037">
    <property type="term" value="F:heme binding"/>
    <property type="evidence" value="ECO:0007669"/>
    <property type="project" value="InterPro"/>
</dbReference>
<dbReference type="RefSeq" id="WP_017840903.1">
    <property type="nucleotide sequence ID" value="NZ_CP035467.1"/>
</dbReference>
<evidence type="ECO:0000256" key="7">
    <source>
        <dbReference type="ARBA" id="ARBA00023136"/>
    </source>
</evidence>
<dbReference type="KEGG" id="mbur:EQU24_03105"/>
<feature type="binding site" description="covalent" evidence="8">
    <location>
        <position position="52"/>
    </location>
    <ligand>
        <name>heme c</name>
        <dbReference type="ChEBI" id="CHEBI:61717"/>
    </ligand>
</feature>
<reference evidence="13" key="1">
    <citation type="journal article" date="2019" name="J. Bacteriol.">
        <title>A Mutagenic Screen Identifies a TonB-Dependent Receptor Required for the Lanthanide Metal Switch in the Type I Methanotroph 'Methylotuvimicrobium buryatense' 5GB1C.</title>
        <authorList>
            <person name="Groom J.D."/>
            <person name="Ford S.M."/>
            <person name="Pesesky M.W."/>
            <person name="Lidstrom M.E."/>
        </authorList>
    </citation>
    <scope>NUCLEOTIDE SEQUENCE [LARGE SCALE GENOMIC DNA]</scope>
    <source>
        <strain evidence="13">5GB1C</strain>
    </source>
</reference>
<dbReference type="STRING" id="675511.GCA_000341735_02386"/>
<dbReference type="Proteomes" id="UP000305881">
    <property type="component" value="Chromosome"/>
</dbReference>
<name>A0A4P9UJI4_METBY</name>
<feature type="signal peptide" evidence="10">
    <location>
        <begin position="1"/>
        <end position="19"/>
    </location>
</feature>
<evidence type="ECO:0000256" key="2">
    <source>
        <dbReference type="ARBA" id="ARBA00022617"/>
    </source>
</evidence>
<dbReference type="PANTHER" id="PTHR10266">
    <property type="entry name" value="CYTOCHROME C1"/>
    <property type="match status" value="1"/>
</dbReference>
<evidence type="ECO:0000256" key="10">
    <source>
        <dbReference type="SAM" id="SignalP"/>
    </source>
</evidence>
<evidence type="ECO:0000256" key="6">
    <source>
        <dbReference type="ARBA" id="ARBA00023004"/>
    </source>
</evidence>
<feature type="binding site" description="covalent" evidence="8">
    <location>
        <position position="53"/>
    </location>
    <ligand>
        <name>heme c</name>
        <dbReference type="ChEBI" id="CHEBI:61717"/>
    </ligand>
</feature>
<evidence type="ECO:0000256" key="3">
    <source>
        <dbReference type="ARBA" id="ARBA00022692"/>
    </source>
</evidence>
<comment type="cofactor">
    <cofactor evidence="8">
        <name>heme c</name>
        <dbReference type="ChEBI" id="CHEBI:61717"/>
    </cofactor>
    <text evidence="8">Binds 1 heme c group covalently per subunit.</text>
</comment>
<dbReference type="SUPFAM" id="SSF46626">
    <property type="entry name" value="Cytochrome c"/>
    <property type="match status" value="1"/>
</dbReference>
<feature type="binding site" description="covalent" evidence="8">
    <location>
        <position position="49"/>
    </location>
    <ligand>
        <name>heme c</name>
        <dbReference type="ChEBI" id="CHEBI:61717"/>
    </ligand>
</feature>
<proteinExistence type="predicted"/>
<evidence type="ECO:0000256" key="4">
    <source>
        <dbReference type="ARBA" id="ARBA00022723"/>
    </source>
</evidence>
<protein>
    <submittedName>
        <fullName evidence="12">Cytochrome c1</fullName>
    </submittedName>
</protein>
<feature type="domain" description="Cytochrome c" evidence="11">
    <location>
        <begin position="36"/>
        <end position="199"/>
    </location>
</feature>
<keyword evidence="2 8" id="KW-0349">Heme</keyword>
<dbReference type="InterPro" id="IPR002326">
    <property type="entry name" value="Cyt_c1"/>
</dbReference>
<evidence type="ECO:0000256" key="9">
    <source>
        <dbReference type="SAM" id="Phobius"/>
    </source>
</evidence>
<gene>
    <name evidence="12" type="ORF">EQU24_03105</name>
</gene>
<keyword evidence="13" id="KW-1185">Reference proteome</keyword>
<comment type="subcellular location">
    <subcellularLocation>
        <location evidence="1">Membrane</location>
    </subcellularLocation>
</comment>
<dbReference type="Pfam" id="PF02167">
    <property type="entry name" value="Cytochrom_C1"/>
    <property type="match status" value="1"/>
</dbReference>
<keyword evidence="10" id="KW-0732">Signal</keyword>
<feature type="chain" id="PRO_5020777129" evidence="10">
    <location>
        <begin position="20"/>
        <end position="240"/>
    </location>
</feature>
<evidence type="ECO:0000256" key="8">
    <source>
        <dbReference type="PIRSR" id="PIRSR602326-1"/>
    </source>
</evidence>
<dbReference type="GO" id="GO:0016020">
    <property type="term" value="C:membrane"/>
    <property type="evidence" value="ECO:0007669"/>
    <property type="project" value="UniProtKB-SubCell"/>
</dbReference>